<sequence length="421" mass="47618">MKNRSFGRRHRYWLLPVSYIVGSILLAFLMNYLDESRKWDSIRWGWFSTYLFTSAAIAKEVLSAIATSLLTMTTITFSVMMVVLSTYASQYSPRVLPNFTQSLAMQHAQGVFFAGFVYSITSLLLLKRATDEQLVPDAAVAVILATLCLVFFIYFIHKVSLSIQVNHLMNEVEQHALALIDDLQWTAVAPSPVKETSVNSARAGYVRTISYKNLIRFAQKKGLYIRLVPRIGQYVQKGEPLIEIWGKSNLGDSAASKYLDRQIRIGPTRTNEQDLEYVMEKIIDIALRAISPGINDPDTAVYCIRSLSVLLTGIAKREGDHWVIEDSRREGRVWIPFVSFDELLYKTFYQIRHYGAKDVSVTGALLDGLTRIAKGAQPEIKSHIYKFGEYVISSVNQQTTHALDSSFLNGKWQQLVKGCQS</sequence>
<evidence type="ECO:0000256" key="2">
    <source>
        <dbReference type="SAM" id="Phobius"/>
    </source>
</evidence>
<name>A0ABV6DRY1_9BACL</name>
<dbReference type="Pfam" id="PF10011">
    <property type="entry name" value="DUF2254"/>
    <property type="match status" value="1"/>
</dbReference>
<reference evidence="3 4" key="1">
    <citation type="submission" date="2024-09" db="EMBL/GenBank/DDBJ databases">
        <authorList>
            <person name="Sun Q."/>
            <person name="Mori K."/>
        </authorList>
    </citation>
    <scope>NUCLEOTIDE SEQUENCE [LARGE SCALE GENOMIC DNA]</scope>
    <source>
        <strain evidence="3 4">CCM 7759</strain>
    </source>
</reference>
<comment type="caution">
    <text evidence="3">The sequence shown here is derived from an EMBL/GenBank/DDBJ whole genome shotgun (WGS) entry which is preliminary data.</text>
</comment>
<gene>
    <name evidence="3" type="ORF">ACFFK0_23745</name>
</gene>
<feature type="transmembrane region" description="Helical" evidence="2">
    <location>
        <begin position="138"/>
        <end position="156"/>
    </location>
</feature>
<evidence type="ECO:0000313" key="3">
    <source>
        <dbReference type="EMBL" id="MFC0215411.1"/>
    </source>
</evidence>
<feature type="transmembrane region" description="Helical" evidence="2">
    <location>
        <begin position="12"/>
        <end position="32"/>
    </location>
</feature>
<accession>A0ABV6DRY1</accession>
<dbReference type="SUPFAM" id="SSF54680">
    <property type="entry name" value="Pyrimidine nucleoside phosphorylase C-terminal domain"/>
    <property type="match status" value="1"/>
</dbReference>
<keyword evidence="4" id="KW-1185">Reference proteome</keyword>
<organism evidence="3 4">
    <name type="scientific">Paenibacillus chartarius</name>
    <dbReference type="NCBI Taxonomy" id="747481"/>
    <lineage>
        <taxon>Bacteria</taxon>
        <taxon>Bacillati</taxon>
        <taxon>Bacillota</taxon>
        <taxon>Bacilli</taxon>
        <taxon>Bacillales</taxon>
        <taxon>Paenibacillaceae</taxon>
        <taxon>Paenibacillus</taxon>
    </lineage>
</organism>
<dbReference type="RefSeq" id="WP_377472864.1">
    <property type="nucleotide sequence ID" value="NZ_JBHLWN010000095.1"/>
</dbReference>
<keyword evidence="2" id="KW-0812">Transmembrane</keyword>
<protein>
    <submittedName>
        <fullName evidence="3">DUF2254 domain-containing protein</fullName>
    </submittedName>
</protein>
<keyword evidence="1" id="KW-0808">Transferase</keyword>
<keyword evidence="2" id="KW-1133">Transmembrane helix</keyword>
<dbReference type="InterPro" id="IPR036566">
    <property type="entry name" value="PYNP-like_C_sf"/>
</dbReference>
<keyword evidence="2" id="KW-0472">Membrane</keyword>
<feature type="transmembrane region" description="Helical" evidence="2">
    <location>
        <begin position="108"/>
        <end position="126"/>
    </location>
</feature>
<feature type="transmembrane region" description="Helical" evidence="2">
    <location>
        <begin position="69"/>
        <end position="88"/>
    </location>
</feature>
<feature type="transmembrane region" description="Helical" evidence="2">
    <location>
        <begin position="44"/>
        <end position="62"/>
    </location>
</feature>
<evidence type="ECO:0000313" key="4">
    <source>
        <dbReference type="Proteomes" id="UP001589776"/>
    </source>
</evidence>
<evidence type="ECO:0000256" key="1">
    <source>
        <dbReference type="ARBA" id="ARBA00022679"/>
    </source>
</evidence>
<dbReference type="Proteomes" id="UP001589776">
    <property type="component" value="Unassembled WGS sequence"/>
</dbReference>
<dbReference type="InterPro" id="IPR018723">
    <property type="entry name" value="DUF2254_membrane"/>
</dbReference>
<dbReference type="EMBL" id="JBHLWN010000095">
    <property type="protein sequence ID" value="MFC0215411.1"/>
    <property type="molecule type" value="Genomic_DNA"/>
</dbReference>
<proteinExistence type="predicted"/>